<reference evidence="2" key="1">
    <citation type="submission" date="2021-03" db="EMBL/GenBank/DDBJ databases">
        <authorList>
            <person name="Bekaert M."/>
        </authorList>
    </citation>
    <scope>NUCLEOTIDE SEQUENCE</scope>
</reference>
<protein>
    <recommendedName>
        <fullName evidence="1">DUF7869 domain-containing protein</fullName>
    </recommendedName>
</protein>
<dbReference type="OrthoDB" id="6149934at2759"/>
<dbReference type="InterPro" id="IPR057191">
    <property type="entry name" value="DUF7869"/>
</dbReference>
<evidence type="ECO:0000313" key="3">
    <source>
        <dbReference type="Proteomes" id="UP000683360"/>
    </source>
</evidence>
<dbReference type="Pfam" id="PF25273">
    <property type="entry name" value="DUF7869"/>
    <property type="match status" value="1"/>
</dbReference>
<accession>A0A8S3RI08</accession>
<evidence type="ECO:0000259" key="1">
    <source>
        <dbReference type="Pfam" id="PF25273"/>
    </source>
</evidence>
<keyword evidence="3" id="KW-1185">Reference proteome</keyword>
<sequence>MVYMVYHTNNDEDDSDDDDIFLCVTDNNSDGISADAEDEDEENVEEVNIVQHKVDINSIAAIFCCVSLCLASVPTEAINTLRDHLAGMSKHDLSQWVLDWLWTHPRGNGEFCFWLGNVGEKVIGRQGKRKDQQMPATQAATIWLHDYACKFAEKQPDKARLHLPPCLTKASLYEMYKDDMEEHGEQIISLSHFYWMWRHCVSYVSIPANSRLSKCNICTQIKTKMVETKDQNARMELRRTREQHLLKQSLERRKYYKHAHKARQHPDKYMSMIIDGMDQSKTEIPHFLYLSSLTSGIWKLRTHLVGALVHGVGLYGFFDWYQYAHSSNLTIHVILSILLMTKDSLPDVLYLQMDNCARENKNRFSVWLNKHAAFTLPRLMHAFENCFQPKPHAIETNDVYDVTNWIKDFINPICGHSQPHTFKFVLGDNGKSKFLYKKWANDKVWLECNGSEKNILKAVPNTCPSFMPMNDDQIDVDRLRADINKVNKQYVTAIPNQEIHPQSTWPLDEIVMAKENQRHEVNMIVEPPSNQCTVHIEGFSDEDSVPLIILGKKERERKQKEKEVEDVVELPAVGNFVLTNIAKYAGEWPQLGKVSKLEDGLVHIHWYKGSKTGPWAPCTKPVSGSRGKREAWCEAVDMKDIWCHGFSLTETKKLPLKIKEKVDTFTDF</sequence>
<dbReference type="PANTHER" id="PTHR33153:SF3">
    <property type="entry name" value="TRAFFICKING PROTEIN PARTICLE COMPLEX SUBUNIT 11 DOMAIN-CONTAINING PROTEIN"/>
    <property type="match status" value="1"/>
</dbReference>
<dbReference type="PANTHER" id="PTHR33153">
    <property type="entry name" value="MYND-TYPE DOMAIN-CONTAINING PROTEIN"/>
    <property type="match status" value="1"/>
</dbReference>
<dbReference type="AlphaFoldDB" id="A0A8S3RI08"/>
<name>A0A8S3RI08_MYTED</name>
<gene>
    <name evidence="2" type="ORF">MEDL_19151</name>
</gene>
<proteinExistence type="predicted"/>
<dbReference type="Proteomes" id="UP000683360">
    <property type="component" value="Unassembled WGS sequence"/>
</dbReference>
<organism evidence="2 3">
    <name type="scientific">Mytilus edulis</name>
    <name type="common">Blue mussel</name>
    <dbReference type="NCBI Taxonomy" id="6550"/>
    <lineage>
        <taxon>Eukaryota</taxon>
        <taxon>Metazoa</taxon>
        <taxon>Spiralia</taxon>
        <taxon>Lophotrochozoa</taxon>
        <taxon>Mollusca</taxon>
        <taxon>Bivalvia</taxon>
        <taxon>Autobranchia</taxon>
        <taxon>Pteriomorphia</taxon>
        <taxon>Mytilida</taxon>
        <taxon>Mytiloidea</taxon>
        <taxon>Mytilidae</taxon>
        <taxon>Mytilinae</taxon>
        <taxon>Mytilus</taxon>
    </lineage>
</organism>
<comment type="caution">
    <text evidence="2">The sequence shown here is derived from an EMBL/GenBank/DDBJ whole genome shotgun (WGS) entry which is preliminary data.</text>
</comment>
<dbReference type="EMBL" id="CAJPWZ010000980">
    <property type="protein sequence ID" value="CAG2204723.1"/>
    <property type="molecule type" value="Genomic_DNA"/>
</dbReference>
<evidence type="ECO:0000313" key="2">
    <source>
        <dbReference type="EMBL" id="CAG2204723.1"/>
    </source>
</evidence>
<feature type="domain" description="DUF7869" evidence="1">
    <location>
        <begin position="295"/>
        <end position="365"/>
    </location>
</feature>